<dbReference type="Gene3D" id="1.10.260.40">
    <property type="entry name" value="lambda repressor-like DNA-binding domains"/>
    <property type="match status" value="1"/>
</dbReference>
<dbReference type="GO" id="GO:0003677">
    <property type="term" value="F:DNA binding"/>
    <property type="evidence" value="ECO:0007669"/>
    <property type="project" value="InterPro"/>
</dbReference>
<dbReference type="Proteomes" id="UP000199696">
    <property type="component" value="Unassembled WGS sequence"/>
</dbReference>
<dbReference type="EMBL" id="FMHY01000002">
    <property type="protein sequence ID" value="SCL63228.1"/>
    <property type="molecule type" value="Genomic_DNA"/>
</dbReference>
<gene>
    <name evidence="2" type="ORF">GA0070604_4926</name>
</gene>
<keyword evidence="3" id="KW-1185">Reference proteome</keyword>
<feature type="compositionally biased region" description="Basic and acidic residues" evidence="1">
    <location>
        <begin position="7"/>
        <end position="19"/>
    </location>
</feature>
<evidence type="ECO:0000313" key="2">
    <source>
        <dbReference type="EMBL" id="SCL63228.1"/>
    </source>
</evidence>
<dbReference type="STRING" id="227316.GA0070604_4926"/>
<name>A0A1C6VA94_9ACTN</name>
<organism evidence="2 3">
    <name type="scientific">Micromonospora eburnea</name>
    <dbReference type="NCBI Taxonomy" id="227316"/>
    <lineage>
        <taxon>Bacteria</taxon>
        <taxon>Bacillati</taxon>
        <taxon>Actinomycetota</taxon>
        <taxon>Actinomycetes</taxon>
        <taxon>Micromonosporales</taxon>
        <taxon>Micromonosporaceae</taxon>
        <taxon>Micromonospora</taxon>
    </lineage>
</organism>
<feature type="region of interest" description="Disordered" evidence="1">
    <location>
        <begin position="1"/>
        <end position="23"/>
    </location>
</feature>
<dbReference type="AlphaFoldDB" id="A0A1C6VA94"/>
<proteinExistence type="predicted"/>
<accession>A0A1C6VA94</accession>
<dbReference type="InterPro" id="IPR001387">
    <property type="entry name" value="Cro/C1-type_HTH"/>
</dbReference>
<reference evidence="3" key="1">
    <citation type="submission" date="2016-06" db="EMBL/GenBank/DDBJ databases">
        <authorList>
            <person name="Varghese N."/>
            <person name="Submissions Spin"/>
        </authorList>
    </citation>
    <scope>NUCLEOTIDE SEQUENCE [LARGE SCALE GENOMIC DNA]</scope>
    <source>
        <strain evidence="3">DSM 44814</strain>
    </source>
</reference>
<dbReference type="CDD" id="cd00093">
    <property type="entry name" value="HTH_XRE"/>
    <property type="match status" value="1"/>
</dbReference>
<evidence type="ECO:0000313" key="3">
    <source>
        <dbReference type="Proteomes" id="UP000199696"/>
    </source>
</evidence>
<dbReference type="InterPro" id="IPR010982">
    <property type="entry name" value="Lambda_DNA-bd_dom_sf"/>
</dbReference>
<evidence type="ECO:0008006" key="4">
    <source>
        <dbReference type="Google" id="ProtNLM"/>
    </source>
</evidence>
<evidence type="ECO:0000256" key="1">
    <source>
        <dbReference type="SAM" id="MobiDB-lite"/>
    </source>
</evidence>
<sequence>MTSVTLVDRHRGRCSDDRTTPSPNRRLAWERLQRGWSYEEVAERIRAGMSHAGETDTGLNANTVRRWETGERWPDPRYRKHLVAIFDKTASQLGLLTPDELAMCPQAETLHEFRRLWDMLTGNENEGGWDRASVLRALFGASMLPLVAPLLSLDPQPAHADTKTIDPDAYTEIVRCQRALYWTSPARPLYEAAYAHTQLGTGLVRAASGTSRTTLAAALAESALLTARLAFFDLNQPAIAQRCYDVALAATRDAGDHALAAAVLGHMAFIPAFSHDPSAARPMVDAALQHTWHGVSPAVRSWLHCVASEVEARAGAGATSRHQIDLAATAIEANPTPPEWLDFYDAGRLHSFAGYAALASDDHTEATRQLTAALASLNANAAKQRSVILADLASAHRGDGDHAADYLNQAMDALHNDWYGTGLERVRTVRPVLGDSRQGRQLDERIAALAASRAALPGS</sequence>
<protein>
    <recommendedName>
        <fullName evidence="4">HTH cro/C1-type domain-containing protein</fullName>
    </recommendedName>
</protein>
<dbReference type="SUPFAM" id="SSF47413">
    <property type="entry name" value="lambda repressor-like DNA-binding domains"/>
    <property type="match status" value="1"/>
</dbReference>